<evidence type="ECO:0000313" key="2">
    <source>
        <dbReference type="Proteomes" id="UP000575480"/>
    </source>
</evidence>
<evidence type="ECO:0000313" key="1">
    <source>
        <dbReference type="EMBL" id="NWJ57916.1"/>
    </source>
</evidence>
<dbReference type="Proteomes" id="UP000575480">
    <property type="component" value="Unassembled WGS sequence"/>
</dbReference>
<sequence>MSVEEIHPMPDLSPKAHVPKLRDTWYILIPNPEDPNDNSLCIQIIQGPFCHVVVKYKDFKTDPTLNDDGTLTCQYGYDIITSPSDIGERVITDEQGKIFEEKLGKAILEIIEEEHIGNDENRDNNIKESVTE</sequence>
<protein>
    <submittedName>
        <fullName evidence="1">Uncharacterized protein</fullName>
    </submittedName>
</protein>
<proteinExistence type="predicted"/>
<gene>
    <name evidence="1" type="ORF">HX858_09270</name>
</gene>
<organism evidence="1 2">
    <name type="scientific">Marine Group I thaumarchaeote</name>
    <dbReference type="NCBI Taxonomy" id="2511932"/>
    <lineage>
        <taxon>Archaea</taxon>
        <taxon>Nitrososphaerota</taxon>
        <taxon>Marine Group I</taxon>
    </lineage>
</organism>
<name>A0A7K4MX94_9ARCH</name>
<accession>A0A7K4MX94</accession>
<dbReference type="AlphaFoldDB" id="A0A7K4MX94"/>
<dbReference type="EMBL" id="JACATH010000025">
    <property type="protein sequence ID" value="NWJ57916.1"/>
    <property type="molecule type" value="Genomic_DNA"/>
</dbReference>
<reference evidence="1 2" key="1">
    <citation type="journal article" date="2019" name="Environ. Microbiol.">
        <title>Genomics insights into ecotype formation of ammonia-oxidizing archaea in the deep ocean.</title>
        <authorList>
            <person name="Wang Y."/>
            <person name="Huang J.M."/>
            <person name="Cui G.J."/>
            <person name="Nunoura T."/>
            <person name="Takaki Y."/>
            <person name="Li W.L."/>
            <person name="Li J."/>
            <person name="Gao Z.M."/>
            <person name="Takai K."/>
            <person name="Zhang A.Q."/>
            <person name="Stepanauskas R."/>
        </authorList>
    </citation>
    <scope>NUCLEOTIDE SEQUENCE [LARGE SCALE GENOMIC DNA]</scope>
    <source>
        <strain evidence="1 2">L15a</strain>
    </source>
</reference>
<comment type="caution">
    <text evidence="1">The sequence shown here is derived from an EMBL/GenBank/DDBJ whole genome shotgun (WGS) entry which is preliminary data.</text>
</comment>